<evidence type="ECO:0000259" key="1">
    <source>
        <dbReference type="Pfam" id="PF12680"/>
    </source>
</evidence>
<dbReference type="SUPFAM" id="SSF54427">
    <property type="entry name" value="NTF2-like"/>
    <property type="match status" value="1"/>
</dbReference>
<gene>
    <name evidence="2" type="ORF">A5683_11825</name>
</gene>
<dbReference type="InterPro" id="IPR037401">
    <property type="entry name" value="SnoaL-like"/>
</dbReference>
<dbReference type="OrthoDB" id="8229984at2"/>
<accession>A0A1A2TMR6</accession>
<dbReference type="Gene3D" id="3.10.450.50">
    <property type="match status" value="1"/>
</dbReference>
<name>A0A1A2SP66_MYCNT</name>
<dbReference type="AlphaFoldDB" id="A0A1A2SP66"/>
<evidence type="ECO:0000313" key="3">
    <source>
        <dbReference type="Proteomes" id="UP000092389"/>
    </source>
</evidence>
<dbReference type="InterPro" id="IPR032710">
    <property type="entry name" value="NTF2-like_dom_sf"/>
</dbReference>
<dbReference type="EMBL" id="LZJU01000211">
    <property type="protein sequence ID" value="OBH65552.1"/>
    <property type="molecule type" value="Genomic_DNA"/>
</dbReference>
<comment type="caution">
    <text evidence="2">The sequence shown here is derived from an EMBL/GenBank/DDBJ whole genome shotgun (WGS) entry which is preliminary data.</text>
</comment>
<reference evidence="2 3" key="1">
    <citation type="submission" date="2016-06" db="EMBL/GenBank/DDBJ databases">
        <authorList>
            <person name="Kjaerup R.B."/>
            <person name="Dalgaard T.S."/>
            <person name="Juul-Madsen H.R."/>
        </authorList>
    </citation>
    <scope>NUCLEOTIDE SEQUENCE [LARGE SCALE GENOMIC DNA]</scope>
    <source>
        <strain evidence="2 3">E152</strain>
    </source>
</reference>
<accession>A0A1A2SP66</accession>
<sequence length="147" mass="16849">MNTPSNAEQFVTRFADFWRHPSPQRLPELLHPDVVLVQPLAPRTVGLEAAQAQFHRFFYSIPGLTADVDHWSGDNDIVFIEFRLRASLGRDVLDWPNVNRLRLRDGKGIERITYFDPLAVLPTLLRHPSVARRWHRSKVWASAGSTG</sequence>
<protein>
    <recommendedName>
        <fullName evidence="1">SnoaL-like domain-containing protein</fullName>
    </recommendedName>
</protein>
<dbReference type="Pfam" id="PF12680">
    <property type="entry name" value="SnoaL_2"/>
    <property type="match status" value="1"/>
</dbReference>
<evidence type="ECO:0000313" key="2">
    <source>
        <dbReference type="EMBL" id="OBH65552.1"/>
    </source>
</evidence>
<feature type="domain" description="SnoaL-like" evidence="1">
    <location>
        <begin position="11"/>
        <end position="107"/>
    </location>
</feature>
<dbReference type="RefSeq" id="WP_067831566.1">
    <property type="nucleotide sequence ID" value="NZ_LZJQ01000113.1"/>
</dbReference>
<dbReference type="Proteomes" id="UP000092389">
    <property type="component" value="Unassembled WGS sequence"/>
</dbReference>
<organism evidence="2 3">
    <name type="scientific">Mycobacterium mantenii</name>
    <dbReference type="NCBI Taxonomy" id="560555"/>
    <lineage>
        <taxon>Bacteria</taxon>
        <taxon>Bacillati</taxon>
        <taxon>Actinomycetota</taxon>
        <taxon>Actinomycetes</taxon>
        <taxon>Mycobacteriales</taxon>
        <taxon>Mycobacteriaceae</taxon>
        <taxon>Mycobacterium</taxon>
        <taxon>Mycobacterium avium complex (MAC)</taxon>
    </lineage>
</organism>
<proteinExistence type="predicted"/>